<evidence type="ECO:0000313" key="3">
    <source>
        <dbReference type="Proteomes" id="UP001208690"/>
    </source>
</evidence>
<sequence length="130" mass="14299">MTSPTKRKIADGPQQIVERLAEFIGQGHREGVVSLYHPECRVAMVPDGPPMKGYAGVRDLFGDFVANRVTLRSTVSGEMINGDTAILQGEWMVEARDGTPLAIEVAKRLDHGGWIYFIDCPIHGPKPIRS</sequence>
<dbReference type="Proteomes" id="UP001208690">
    <property type="component" value="Unassembled WGS sequence"/>
</dbReference>
<keyword evidence="3" id="KW-1185">Reference proteome</keyword>
<proteinExistence type="predicted"/>
<evidence type="ECO:0000259" key="1">
    <source>
        <dbReference type="Pfam" id="PF12680"/>
    </source>
</evidence>
<comment type="caution">
    <text evidence="2">The sequence shown here is derived from an EMBL/GenBank/DDBJ whole genome shotgun (WGS) entry which is preliminary data.</text>
</comment>
<dbReference type="Gene3D" id="3.10.450.50">
    <property type="match status" value="1"/>
</dbReference>
<dbReference type="RefSeq" id="WP_263843993.1">
    <property type="nucleotide sequence ID" value="NZ_JALIEB010000005.1"/>
</dbReference>
<dbReference type="InterPro" id="IPR032710">
    <property type="entry name" value="NTF2-like_dom_sf"/>
</dbReference>
<dbReference type="SUPFAM" id="SSF54427">
    <property type="entry name" value="NTF2-like"/>
    <property type="match status" value="1"/>
</dbReference>
<dbReference type="Pfam" id="PF12680">
    <property type="entry name" value="SnoaL_2"/>
    <property type="match status" value="1"/>
</dbReference>
<dbReference type="InterPro" id="IPR037401">
    <property type="entry name" value="SnoaL-like"/>
</dbReference>
<reference evidence="2 3" key="1">
    <citation type="submission" date="2022-04" db="EMBL/GenBank/DDBJ databases">
        <title>Roseobacter sp. WL0113 is a bacterium isolated from neritic sediment.</title>
        <authorList>
            <person name="Wang L."/>
            <person name="He W."/>
            <person name="Zhang D.-F."/>
        </authorList>
    </citation>
    <scope>NUCLEOTIDE SEQUENCE [LARGE SCALE GENOMIC DNA]</scope>
    <source>
        <strain evidence="2 3">WL0113</strain>
    </source>
</reference>
<organism evidence="2 3">
    <name type="scientific">Roseobacter sinensis</name>
    <dbReference type="NCBI Taxonomy" id="2931391"/>
    <lineage>
        <taxon>Bacteria</taxon>
        <taxon>Pseudomonadati</taxon>
        <taxon>Pseudomonadota</taxon>
        <taxon>Alphaproteobacteria</taxon>
        <taxon>Rhodobacterales</taxon>
        <taxon>Roseobacteraceae</taxon>
        <taxon>Roseobacter</taxon>
    </lineage>
</organism>
<accession>A0ABT3BDQ0</accession>
<name>A0ABT3BDQ0_9RHOB</name>
<feature type="domain" description="SnoaL-like" evidence="1">
    <location>
        <begin position="17"/>
        <end position="106"/>
    </location>
</feature>
<gene>
    <name evidence="2" type="ORF">MUB52_09535</name>
</gene>
<dbReference type="EMBL" id="JALIEB010000005">
    <property type="protein sequence ID" value="MCV3271670.1"/>
    <property type="molecule type" value="Genomic_DNA"/>
</dbReference>
<evidence type="ECO:0000313" key="2">
    <source>
        <dbReference type="EMBL" id="MCV3271670.1"/>
    </source>
</evidence>
<protein>
    <submittedName>
        <fullName evidence="2">Nuclear transport factor 2 family protein</fullName>
    </submittedName>
</protein>